<gene>
    <name evidence="7" type="primary">Tmem126a</name>
</gene>
<name>A0A6F9DVI9_9ASCI</name>
<evidence type="ECO:0000256" key="2">
    <source>
        <dbReference type="ARBA" id="ARBA00022692"/>
    </source>
</evidence>
<evidence type="ECO:0000256" key="4">
    <source>
        <dbReference type="ARBA" id="ARBA00023128"/>
    </source>
</evidence>
<dbReference type="EMBL" id="LR791171">
    <property type="protein sequence ID" value="CAB3267033.1"/>
    <property type="molecule type" value="mRNA"/>
</dbReference>
<keyword evidence="4" id="KW-0496">Mitochondrion</keyword>
<evidence type="ECO:0000256" key="6">
    <source>
        <dbReference type="SAM" id="Phobius"/>
    </source>
</evidence>
<protein>
    <submittedName>
        <fullName evidence="7">Transmembrane protein 126A-like</fullName>
    </submittedName>
</protein>
<dbReference type="PANTHER" id="PTHR16296">
    <property type="entry name" value="UNCHARACTERIZED HYPOTHALAMUS PROTEIN HT007"/>
    <property type="match status" value="1"/>
</dbReference>
<comment type="subcellular location">
    <subcellularLocation>
        <location evidence="1">Mitochondrion membrane</location>
        <topology evidence="1">Multi-pass membrane protein</topology>
    </subcellularLocation>
</comment>
<keyword evidence="2 6" id="KW-0812">Transmembrane</keyword>
<evidence type="ECO:0000256" key="3">
    <source>
        <dbReference type="ARBA" id="ARBA00022989"/>
    </source>
</evidence>
<feature type="transmembrane region" description="Helical" evidence="6">
    <location>
        <begin position="134"/>
        <end position="156"/>
    </location>
</feature>
<dbReference type="InterPro" id="IPR009801">
    <property type="entry name" value="TMEM126"/>
</dbReference>
<dbReference type="PANTHER" id="PTHR16296:SF2">
    <property type="entry name" value="TRANSMEMBRANE PROTEIN 126A"/>
    <property type="match status" value="1"/>
</dbReference>
<dbReference type="GO" id="GO:0032981">
    <property type="term" value="P:mitochondrial respiratory chain complex I assembly"/>
    <property type="evidence" value="ECO:0007669"/>
    <property type="project" value="TreeGrafter"/>
</dbReference>
<dbReference type="Pfam" id="PF07114">
    <property type="entry name" value="TMEM126"/>
    <property type="match status" value="1"/>
</dbReference>
<evidence type="ECO:0000256" key="5">
    <source>
        <dbReference type="ARBA" id="ARBA00023136"/>
    </source>
</evidence>
<proteinExistence type="evidence at transcript level"/>
<dbReference type="AlphaFoldDB" id="A0A6F9DVI9"/>
<evidence type="ECO:0000313" key="7">
    <source>
        <dbReference type="EMBL" id="CAB3267033.1"/>
    </source>
</evidence>
<evidence type="ECO:0000256" key="1">
    <source>
        <dbReference type="ARBA" id="ARBA00004225"/>
    </source>
</evidence>
<feature type="transmembrane region" description="Helical" evidence="6">
    <location>
        <begin position="184"/>
        <end position="205"/>
    </location>
</feature>
<dbReference type="GO" id="GO:0031966">
    <property type="term" value="C:mitochondrial membrane"/>
    <property type="evidence" value="ECO:0007669"/>
    <property type="project" value="UniProtKB-SubCell"/>
</dbReference>
<sequence length="236" mass="26383">MMGNYIKSKYADVQSSSEGNKRAQEYSNAYEEFKPCSLKDLMWLKVEKDPDAVWIKRCQTGTAVVGAVSGIICNSAFRQALTLYEGFLIGHAVIGTASGLFSSELRKQFHQEPVLTGQLNCLPCTLIRGSVFQFLTASVIPGILSFGFTAVVATRYGHVKIPSFPVIFNPSREVKEFWYPKFRIISRTMAPVAILQIAFGAFFAYKELRTSEALRQKLTENEVKQLWGKTLSSVNL</sequence>
<keyword evidence="5 6" id="KW-0472">Membrane</keyword>
<keyword evidence="3 6" id="KW-1133">Transmembrane helix</keyword>
<accession>A0A6F9DVI9</accession>
<reference evidence="7" key="1">
    <citation type="submission" date="2020-04" db="EMBL/GenBank/DDBJ databases">
        <authorList>
            <person name="Neveu A P."/>
        </authorList>
    </citation>
    <scope>NUCLEOTIDE SEQUENCE</scope>
    <source>
        <tissue evidence="7">Whole embryo</tissue>
    </source>
</reference>
<organism evidence="7">
    <name type="scientific">Phallusia mammillata</name>
    <dbReference type="NCBI Taxonomy" id="59560"/>
    <lineage>
        <taxon>Eukaryota</taxon>
        <taxon>Metazoa</taxon>
        <taxon>Chordata</taxon>
        <taxon>Tunicata</taxon>
        <taxon>Ascidiacea</taxon>
        <taxon>Phlebobranchia</taxon>
        <taxon>Ascidiidae</taxon>
        <taxon>Phallusia</taxon>
    </lineage>
</organism>